<dbReference type="SUPFAM" id="SSF56815">
    <property type="entry name" value="Sec1/munc18-like (SM) proteins"/>
    <property type="match status" value="1"/>
</dbReference>
<sequence length="556" mass="64150">MITTFNNNKQSLFFYAETVLEQRVFSLYREDAFATLYLRDKDRCSDELDRTAQQLVGVFLTANENPYIRYSASSRLAKDLAQLVVVELCFFLFLFCFVFKSTFNLNLPCVLLFATQKRFGEVKSGLSGWKPVEDRATFIILDRADDPLTPLLHAMTFQAMSTDLLADRLKKDSKGSKKKKLDEEKSELDELALPADDDKIWAKYRHVFIGEVNKRLPKEFTEWRNESAVNGENMSNSDLMKAAQDMPQYQQQIRRFKNNLDLAQAVTKRFAEQNLLDIILLEQDIACWIDSDGKKCDREKLGARCSKDIFLSQDPPKPLRFTKRIYIYVYTYYKYGKELKLRLFMAYLIAQGGLSDLIRKNLMDQAGFTREDQDTIMNLSTLNVVLSSAKPPKEGHKNSEYWSAVQANAKSKTEQTSEETSPIRFLSYLEWALTNHIENTEGKFEEHFPYGPDKPTGNRARKRQPTSFRKARKPNEEKPPVIYIVHIVLVFVLKKLSFSLIQSGPRVIVYVVGGVTYSELCTCYELSEKHNIDIFIGSTAILTPQSYIQQLSEKRD</sequence>
<keyword evidence="6" id="KW-1185">Reference proteome</keyword>
<dbReference type="GO" id="GO:0016192">
    <property type="term" value="P:vesicle-mediated transport"/>
    <property type="evidence" value="ECO:0007669"/>
    <property type="project" value="InterPro"/>
</dbReference>
<dbReference type="InterPro" id="IPR027482">
    <property type="entry name" value="Sec1-like_dom2"/>
</dbReference>
<evidence type="ECO:0000256" key="3">
    <source>
        <dbReference type="SAM" id="MobiDB-lite"/>
    </source>
</evidence>
<dbReference type="OrthoDB" id="2228at2759"/>
<dbReference type="Proteomes" id="UP000023152">
    <property type="component" value="Unassembled WGS sequence"/>
</dbReference>
<dbReference type="AlphaFoldDB" id="X6NTS1"/>
<comment type="caution">
    <text evidence="5">The sequence shown here is derived from an EMBL/GenBank/DDBJ whole genome shotgun (WGS) entry which is preliminary data.</text>
</comment>
<dbReference type="OMA" id="PFTRPHT"/>
<evidence type="ECO:0000256" key="1">
    <source>
        <dbReference type="ARBA" id="ARBA00009884"/>
    </source>
</evidence>
<dbReference type="EMBL" id="ASPP01006208">
    <property type="protein sequence ID" value="ETO29174.1"/>
    <property type="molecule type" value="Genomic_DNA"/>
</dbReference>
<evidence type="ECO:0000256" key="2">
    <source>
        <dbReference type="SAM" id="Coils"/>
    </source>
</evidence>
<dbReference type="PIRSF" id="PIRSF005715">
    <property type="entry name" value="VPS45_Sec1"/>
    <property type="match status" value="1"/>
</dbReference>
<gene>
    <name evidence="5" type="ORF">RFI_07953</name>
</gene>
<reference evidence="5 6" key="1">
    <citation type="journal article" date="2013" name="Curr. Biol.">
        <title>The Genome of the Foraminiferan Reticulomyxa filosa.</title>
        <authorList>
            <person name="Glockner G."/>
            <person name="Hulsmann N."/>
            <person name="Schleicher M."/>
            <person name="Noegel A.A."/>
            <person name="Eichinger L."/>
            <person name="Gallinger C."/>
            <person name="Pawlowski J."/>
            <person name="Sierra R."/>
            <person name="Euteneuer U."/>
            <person name="Pillet L."/>
            <person name="Moustafa A."/>
            <person name="Platzer M."/>
            <person name="Groth M."/>
            <person name="Szafranski K."/>
            <person name="Schliwa M."/>
        </authorList>
    </citation>
    <scope>NUCLEOTIDE SEQUENCE [LARGE SCALE GENOMIC DNA]</scope>
</reference>
<dbReference type="PANTHER" id="PTHR11679">
    <property type="entry name" value="VESICLE PROTEIN SORTING-ASSOCIATED"/>
    <property type="match status" value="1"/>
</dbReference>
<dbReference type="Pfam" id="PF00995">
    <property type="entry name" value="Sec1"/>
    <property type="match status" value="1"/>
</dbReference>
<feature type="compositionally biased region" description="Basic residues" evidence="3">
    <location>
        <begin position="459"/>
        <end position="472"/>
    </location>
</feature>
<name>X6NTS1_RETFI</name>
<comment type="similarity">
    <text evidence="1">Belongs to the STXBP/unc-18/SEC1 family.</text>
</comment>
<proteinExistence type="inferred from homology"/>
<dbReference type="InterPro" id="IPR001619">
    <property type="entry name" value="Sec1-like"/>
</dbReference>
<keyword evidence="2" id="KW-0175">Coiled coil</keyword>
<evidence type="ECO:0000313" key="5">
    <source>
        <dbReference type="EMBL" id="ETO29174.1"/>
    </source>
</evidence>
<evidence type="ECO:0000256" key="4">
    <source>
        <dbReference type="SAM" id="Phobius"/>
    </source>
</evidence>
<dbReference type="InterPro" id="IPR036045">
    <property type="entry name" value="Sec1-like_sf"/>
</dbReference>
<evidence type="ECO:0000313" key="6">
    <source>
        <dbReference type="Proteomes" id="UP000023152"/>
    </source>
</evidence>
<feature type="coiled-coil region" evidence="2">
    <location>
        <begin position="239"/>
        <end position="266"/>
    </location>
</feature>
<keyword evidence="4" id="KW-1133">Transmembrane helix</keyword>
<accession>X6NTS1</accession>
<dbReference type="Gene3D" id="1.25.40.60">
    <property type="match status" value="1"/>
</dbReference>
<feature type="region of interest" description="Disordered" evidence="3">
    <location>
        <begin position="444"/>
        <end position="473"/>
    </location>
</feature>
<feature type="transmembrane region" description="Helical" evidence="4">
    <location>
        <begin position="80"/>
        <end position="99"/>
    </location>
</feature>
<keyword evidence="4" id="KW-0472">Membrane</keyword>
<keyword evidence="4" id="KW-0812">Transmembrane</keyword>
<dbReference type="Gene3D" id="3.40.50.1910">
    <property type="match status" value="2"/>
</dbReference>
<organism evidence="5 6">
    <name type="scientific">Reticulomyxa filosa</name>
    <dbReference type="NCBI Taxonomy" id="46433"/>
    <lineage>
        <taxon>Eukaryota</taxon>
        <taxon>Sar</taxon>
        <taxon>Rhizaria</taxon>
        <taxon>Retaria</taxon>
        <taxon>Foraminifera</taxon>
        <taxon>Monothalamids</taxon>
        <taxon>Reticulomyxidae</taxon>
        <taxon>Reticulomyxa</taxon>
    </lineage>
</organism>
<protein>
    <submittedName>
        <fullName evidence="5">Uncharacterized protein</fullName>
    </submittedName>
</protein>